<dbReference type="Gene3D" id="3.40.50.300">
    <property type="entry name" value="P-loop containing nucleotide triphosphate hydrolases"/>
    <property type="match status" value="1"/>
</dbReference>
<name>A0A0G1NX67_9BACT</name>
<dbReference type="Proteomes" id="UP000034643">
    <property type="component" value="Unassembled WGS sequence"/>
</dbReference>
<dbReference type="EMBL" id="LCLV01000003">
    <property type="protein sequence ID" value="KKU25076.1"/>
    <property type="molecule type" value="Genomic_DNA"/>
</dbReference>
<sequence length="405" mass="46161">MPMIHSFSCKNFYSFGELTTIDFEVNNNALQNDGYFKTTSGSRLSKIETVIGPNASGKTNLLKVLPFLKWLVVDSFNAKPESPVVVEPFAFGEAKNLPTELSVVFEVDGKVYTYSFELTQKRILTEKLVRSNFVKDKKGTQKIFSRRWDETQNHYVFEGSNFGLPKGFENLLRSNASVISSAARLNHIESQEIAKYWQNVETNVVAAGWTGDNLLPNRIPQWFETLIFYSNHDDLKKEAEKLLSRFDLGLSEIIFEKEKDQEGLTIKDVQARHLFKGKEYLLPVIYESSGTKQLFVLLKSILAALDKGSIAVVDEFDVNLHPEMVIALFDLFIHPETNPNNAQLLLSTHSHLLLSRLDKYQIMLVEKNENGVSEAWRLDEMSNVRSDENYYMKYIAGTYGAVPKI</sequence>
<evidence type="ECO:0000313" key="3">
    <source>
        <dbReference type="Proteomes" id="UP000034643"/>
    </source>
</evidence>
<dbReference type="InterPro" id="IPR027417">
    <property type="entry name" value="P-loop_NTPase"/>
</dbReference>
<protein>
    <submittedName>
        <fullName evidence="2">Abortive infection protein</fullName>
    </submittedName>
</protein>
<organism evidence="2 3">
    <name type="scientific">Candidatus Woesebacteria bacterium GW2011_GWF1_46_13</name>
    <dbReference type="NCBI Taxonomy" id="1618602"/>
    <lineage>
        <taxon>Bacteria</taxon>
        <taxon>Candidatus Woeseibacteriota</taxon>
    </lineage>
</organism>
<dbReference type="Pfam" id="PF13304">
    <property type="entry name" value="AAA_21"/>
    <property type="match status" value="1"/>
</dbReference>
<dbReference type="PANTHER" id="PTHR40396:SF1">
    <property type="entry name" value="ATPASE AAA-TYPE CORE DOMAIN-CONTAINING PROTEIN"/>
    <property type="match status" value="1"/>
</dbReference>
<dbReference type="GO" id="GO:0005524">
    <property type="term" value="F:ATP binding"/>
    <property type="evidence" value="ECO:0007669"/>
    <property type="project" value="InterPro"/>
</dbReference>
<proteinExistence type="predicted"/>
<gene>
    <name evidence="2" type="ORF">UX34_C0003G0001</name>
</gene>
<dbReference type="AlphaFoldDB" id="A0A0G1NX67"/>
<evidence type="ECO:0000313" key="2">
    <source>
        <dbReference type="EMBL" id="KKU25076.1"/>
    </source>
</evidence>
<accession>A0A0G1NX67</accession>
<evidence type="ECO:0000259" key="1">
    <source>
        <dbReference type="Pfam" id="PF13304"/>
    </source>
</evidence>
<dbReference type="InterPro" id="IPR003959">
    <property type="entry name" value="ATPase_AAA_core"/>
</dbReference>
<reference evidence="2 3" key="1">
    <citation type="journal article" date="2015" name="Nature">
        <title>rRNA introns, odd ribosomes, and small enigmatic genomes across a large radiation of phyla.</title>
        <authorList>
            <person name="Brown C.T."/>
            <person name="Hug L.A."/>
            <person name="Thomas B.C."/>
            <person name="Sharon I."/>
            <person name="Castelle C.J."/>
            <person name="Singh A."/>
            <person name="Wilkins M.J."/>
            <person name="Williams K.H."/>
            <person name="Banfield J.F."/>
        </authorList>
    </citation>
    <scope>NUCLEOTIDE SEQUENCE [LARGE SCALE GENOMIC DNA]</scope>
</reference>
<comment type="caution">
    <text evidence="2">The sequence shown here is derived from an EMBL/GenBank/DDBJ whole genome shotgun (WGS) entry which is preliminary data.</text>
</comment>
<dbReference type="PANTHER" id="PTHR40396">
    <property type="entry name" value="ATPASE-LIKE PROTEIN"/>
    <property type="match status" value="1"/>
</dbReference>
<feature type="domain" description="ATPase AAA-type core" evidence="1">
    <location>
        <begin position="50"/>
        <end position="355"/>
    </location>
</feature>
<dbReference type="SUPFAM" id="SSF52540">
    <property type="entry name" value="P-loop containing nucleoside triphosphate hydrolases"/>
    <property type="match status" value="1"/>
</dbReference>
<dbReference type="GO" id="GO:0016887">
    <property type="term" value="F:ATP hydrolysis activity"/>
    <property type="evidence" value="ECO:0007669"/>
    <property type="project" value="InterPro"/>
</dbReference>